<accession>A0A6S7D1V6</accession>
<dbReference type="PANTHER" id="PTHR30537">
    <property type="entry name" value="HTH-TYPE TRANSCRIPTIONAL REGULATOR"/>
    <property type="match status" value="1"/>
</dbReference>
<sequence length="112" mass="12916">MRGHKTFDRWKFRENGEVRDVQVRGRLLTTSSEVVYQWTLAGEGIGIKALWDIHPDLASGRLIECLPQYARDDADMYIVYAERRHLPPRMRAFIDFLVAELKSFYGAAGIAD</sequence>
<dbReference type="Pfam" id="PF03466">
    <property type="entry name" value="LysR_substrate"/>
    <property type="match status" value="1"/>
</dbReference>
<evidence type="ECO:0000259" key="2">
    <source>
        <dbReference type="Pfam" id="PF03466"/>
    </source>
</evidence>
<protein>
    <submittedName>
        <fullName evidence="3">HTH-type transcriptional regulator DmlR</fullName>
    </submittedName>
</protein>
<dbReference type="InterPro" id="IPR005119">
    <property type="entry name" value="LysR_subst-bd"/>
</dbReference>
<evidence type="ECO:0000313" key="3">
    <source>
        <dbReference type="EMBL" id="CAB3803826.1"/>
    </source>
</evidence>
<evidence type="ECO:0000256" key="1">
    <source>
        <dbReference type="ARBA" id="ARBA00009437"/>
    </source>
</evidence>
<dbReference type="EMBL" id="CADIKM010000058">
    <property type="protein sequence ID" value="CAB3803826.1"/>
    <property type="molecule type" value="Genomic_DNA"/>
</dbReference>
<reference evidence="3 4" key="1">
    <citation type="submission" date="2020-04" db="EMBL/GenBank/DDBJ databases">
        <authorList>
            <person name="De Canck E."/>
        </authorList>
    </citation>
    <scope>NUCLEOTIDE SEQUENCE [LARGE SCALE GENOMIC DNA]</scope>
    <source>
        <strain evidence="3 4">LMG 28138</strain>
    </source>
</reference>
<keyword evidence="4" id="KW-1185">Reference proteome</keyword>
<dbReference type="Proteomes" id="UP000494115">
    <property type="component" value="Unassembled WGS sequence"/>
</dbReference>
<evidence type="ECO:0000313" key="4">
    <source>
        <dbReference type="Proteomes" id="UP000494115"/>
    </source>
</evidence>
<feature type="domain" description="LysR substrate-binding" evidence="2">
    <location>
        <begin position="5"/>
        <end position="101"/>
    </location>
</feature>
<proteinExistence type="inferred from homology"/>
<organism evidence="3 4">
    <name type="scientific">Pararobbsia alpina</name>
    <dbReference type="NCBI Taxonomy" id="621374"/>
    <lineage>
        <taxon>Bacteria</taxon>
        <taxon>Pseudomonadati</taxon>
        <taxon>Pseudomonadota</taxon>
        <taxon>Betaproteobacteria</taxon>
        <taxon>Burkholderiales</taxon>
        <taxon>Burkholderiaceae</taxon>
        <taxon>Pararobbsia</taxon>
    </lineage>
</organism>
<gene>
    <name evidence="3" type="primary">dmlR_15</name>
    <name evidence="3" type="ORF">LMG28138_05417</name>
</gene>
<dbReference type="Gene3D" id="3.40.190.290">
    <property type="match status" value="1"/>
</dbReference>
<dbReference type="AlphaFoldDB" id="A0A6S7D1V6"/>
<dbReference type="SUPFAM" id="SSF53850">
    <property type="entry name" value="Periplasmic binding protein-like II"/>
    <property type="match status" value="1"/>
</dbReference>
<name>A0A6S7D1V6_9BURK</name>
<dbReference type="InterPro" id="IPR058163">
    <property type="entry name" value="LysR-type_TF_proteobact-type"/>
</dbReference>
<comment type="similarity">
    <text evidence="1">Belongs to the LysR transcriptional regulatory family.</text>
</comment>
<dbReference type="PANTHER" id="PTHR30537:SF5">
    <property type="entry name" value="HTH-TYPE TRANSCRIPTIONAL ACTIVATOR TTDR-RELATED"/>
    <property type="match status" value="1"/>
</dbReference>